<proteinExistence type="predicted"/>
<comment type="caution">
    <text evidence="2">The sequence shown here is derived from an EMBL/GenBank/DDBJ whole genome shotgun (WGS) entry which is preliminary data.</text>
</comment>
<reference evidence="2 3" key="1">
    <citation type="submission" date="2020-10" db="EMBL/GenBank/DDBJ databases">
        <title>Identification of Nocardia species via Next-generation sequencing and recognition of intraspecies genetic diversity.</title>
        <authorList>
            <person name="Li P."/>
            <person name="Li P."/>
            <person name="Lu B."/>
        </authorList>
    </citation>
    <scope>NUCLEOTIDE SEQUENCE [LARGE SCALE GENOMIC DNA]</scope>
    <source>
        <strain evidence="2 3">BJ06-0157</strain>
    </source>
</reference>
<accession>A0ABS0CXL0</accession>
<evidence type="ECO:0000259" key="1">
    <source>
        <dbReference type="Pfam" id="PF03007"/>
    </source>
</evidence>
<keyword evidence="3" id="KW-1185">Reference proteome</keyword>
<sequence length="94" mass="11047">MTELGPLDTGFMEMEDTDRRVSLGIGTVAVVDGPPPAHQELRAWLDRGLERHGRLRQRVHRSLLDLKAPVWEEDPTFDFDSGRLRRDRWRRRSR</sequence>
<name>A0ABS0CXL0_9NOCA</name>
<evidence type="ECO:0000313" key="3">
    <source>
        <dbReference type="Proteomes" id="UP000702209"/>
    </source>
</evidence>
<dbReference type="Pfam" id="PF03007">
    <property type="entry name" value="WS_DGAT_cat"/>
    <property type="match status" value="1"/>
</dbReference>
<gene>
    <name evidence="2" type="ORF">IU459_27905</name>
</gene>
<dbReference type="InterPro" id="IPR004255">
    <property type="entry name" value="O-acyltransferase_WSD1_N"/>
</dbReference>
<feature type="domain" description="O-acyltransferase WSD1-like N-terminal" evidence="1">
    <location>
        <begin position="4"/>
        <end position="80"/>
    </location>
</feature>
<evidence type="ECO:0000313" key="2">
    <source>
        <dbReference type="EMBL" id="MBF6301336.1"/>
    </source>
</evidence>
<organism evidence="2 3">
    <name type="scientific">Nocardia amamiensis</name>
    <dbReference type="NCBI Taxonomy" id="404578"/>
    <lineage>
        <taxon>Bacteria</taxon>
        <taxon>Bacillati</taxon>
        <taxon>Actinomycetota</taxon>
        <taxon>Actinomycetes</taxon>
        <taxon>Mycobacteriales</taxon>
        <taxon>Nocardiaceae</taxon>
        <taxon>Nocardia</taxon>
    </lineage>
</organism>
<dbReference type="EMBL" id="JADLQX010000025">
    <property type="protein sequence ID" value="MBF6301336.1"/>
    <property type="molecule type" value="Genomic_DNA"/>
</dbReference>
<dbReference type="RefSeq" id="WP_195132553.1">
    <property type="nucleotide sequence ID" value="NZ_JADLQX010000025.1"/>
</dbReference>
<protein>
    <recommendedName>
        <fullName evidence="1">O-acyltransferase WSD1-like N-terminal domain-containing protein</fullName>
    </recommendedName>
</protein>
<dbReference type="Proteomes" id="UP000702209">
    <property type="component" value="Unassembled WGS sequence"/>
</dbReference>